<evidence type="ECO:0000256" key="1">
    <source>
        <dbReference type="ARBA" id="ARBA00000815"/>
    </source>
</evidence>
<dbReference type="GO" id="GO:0005737">
    <property type="term" value="C:cytoplasm"/>
    <property type="evidence" value="ECO:0007669"/>
    <property type="project" value="UniProtKB-SubCell"/>
</dbReference>
<proteinExistence type="inferred from homology"/>
<keyword evidence="5 7" id="KW-0547">Nucleotide-binding</keyword>
<evidence type="ECO:0000256" key="6">
    <source>
        <dbReference type="ARBA" id="ARBA00022801"/>
    </source>
</evidence>
<keyword evidence="4 7" id="KW-0479">Metal-binding</keyword>
<dbReference type="Gene3D" id="3.40.1210.10">
    <property type="entry name" value="Survival protein SurE-like phosphatase/nucleotidase"/>
    <property type="match status" value="1"/>
</dbReference>
<reference evidence="9 10" key="1">
    <citation type="submission" date="2020-08" db="EMBL/GenBank/DDBJ databases">
        <title>Genomic Encyclopedia of Type Strains, Phase IV (KMG-IV): sequencing the most valuable type-strain genomes for metagenomic binning, comparative biology and taxonomic classification.</title>
        <authorList>
            <person name="Goeker M."/>
        </authorList>
    </citation>
    <scope>NUCLEOTIDE SEQUENCE [LARGE SCALE GENOMIC DNA]</scope>
    <source>
        <strain evidence="9 10">DSM 22071</strain>
    </source>
</reference>
<dbReference type="GO" id="GO:0046872">
    <property type="term" value="F:metal ion binding"/>
    <property type="evidence" value="ECO:0007669"/>
    <property type="project" value="UniProtKB-UniRule"/>
</dbReference>
<evidence type="ECO:0000256" key="3">
    <source>
        <dbReference type="ARBA" id="ARBA00022490"/>
    </source>
</evidence>
<dbReference type="AlphaFoldDB" id="A0A7W7Y2J0"/>
<comment type="catalytic activity">
    <reaction evidence="1 7">
        <text>a ribonucleoside 5'-phosphate + H2O = a ribonucleoside + phosphate</text>
        <dbReference type="Rhea" id="RHEA:12484"/>
        <dbReference type="ChEBI" id="CHEBI:15377"/>
        <dbReference type="ChEBI" id="CHEBI:18254"/>
        <dbReference type="ChEBI" id="CHEBI:43474"/>
        <dbReference type="ChEBI" id="CHEBI:58043"/>
        <dbReference type="EC" id="3.1.3.5"/>
    </reaction>
</comment>
<dbReference type="InterPro" id="IPR030048">
    <property type="entry name" value="SurE"/>
</dbReference>
<comment type="caution">
    <text evidence="9">The sequence shown here is derived from an EMBL/GenBank/DDBJ whole genome shotgun (WGS) entry which is preliminary data.</text>
</comment>
<evidence type="ECO:0000256" key="7">
    <source>
        <dbReference type="HAMAP-Rule" id="MF_00060"/>
    </source>
</evidence>
<dbReference type="Proteomes" id="UP000528322">
    <property type="component" value="Unassembled WGS sequence"/>
</dbReference>
<dbReference type="GO" id="GO:0008254">
    <property type="term" value="F:3'-nucleotidase activity"/>
    <property type="evidence" value="ECO:0007669"/>
    <property type="project" value="TreeGrafter"/>
</dbReference>
<sequence length="254" mass="28182">MRILIANDDGIFSCGLQALVDVFSPNHEVYVVAPDTERSAIGHAITISTPLWAEEVDVPGATAAWKTTGTPADCVKLALRGLEIEPNLVLSGINRGANCGSNIIYSGTVSAATEGLLQGIPSFAISVDDFVKPNYDACKYYLSDLVQELLPKHTGQFLFNINVPSAPASIIKGARITRQAVSRYQDSFEKRYCPRQREYWWLKGEGLQYESAKDTDWVSLKDNYITISPIQFDLTHHESFHVLKKEFTNLPNQN</sequence>
<dbReference type="NCBIfam" id="TIGR00087">
    <property type="entry name" value="surE"/>
    <property type="match status" value="1"/>
</dbReference>
<feature type="binding site" evidence="7">
    <location>
        <position position="9"/>
    </location>
    <ligand>
        <name>a divalent metal cation</name>
        <dbReference type="ChEBI" id="CHEBI:60240"/>
    </ligand>
</feature>
<gene>
    <name evidence="7" type="primary">surE</name>
    <name evidence="9" type="ORF">HNR37_000204</name>
</gene>
<dbReference type="Pfam" id="PF01975">
    <property type="entry name" value="SurE"/>
    <property type="match status" value="1"/>
</dbReference>
<accession>A0A7W7Y2J0</accession>
<dbReference type="GO" id="GO:0000166">
    <property type="term" value="F:nucleotide binding"/>
    <property type="evidence" value="ECO:0007669"/>
    <property type="project" value="UniProtKB-KW"/>
</dbReference>
<dbReference type="SUPFAM" id="SSF64167">
    <property type="entry name" value="SurE-like"/>
    <property type="match status" value="1"/>
</dbReference>
<dbReference type="NCBIfam" id="NF001492">
    <property type="entry name" value="PRK00346.2-2"/>
    <property type="match status" value="1"/>
</dbReference>
<dbReference type="GO" id="GO:0008253">
    <property type="term" value="F:5'-nucleotidase activity"/>
    <property type="evidence" value="ECO:0007669"/>
    <property type="project" value="UniProtKB-UniRule"/>
</dbReference>
<evidence type="ECO:0000259" key="8">
    <source>
        <dbReference type="Pfam" id="PF01975"/>
    </source>
</evidence>
<comment type="function">
    <text evidence="7">Nucleotidase that shows phosphatase activity on nucleoside 5'-monophosphates.</text>
</comment>
<dbReference type="NCBIfam" id="NF001490">
    <property type="entry name" value="PRK00346.1-4"/>
    <property type="match status" value="1"/>
</dbReference>
<evidence type="ECO:0000256" key="4">
    <source>
        <dbReference type="ARBA" id="ARBA00022723"/>
    </source>
</evidence>
<feature type="domain" description="Survival protein SurE-like phosphatase/nucleotidase" evidence="8">
    <location>
        <begin position="3"/>
        <end position="185"/>
    </location>
</feature>
<dbReference type="InterPro" id="IPR002828">
    <property type="entry name" value="SurE-like_Pase/nucleotidase"/>
</dbReference>
<dbReference type="GO" id="GO:0004309">
    <property type="term" value="F:exopolyphosphatase activity"/>
    <property type="evidence" value="ECO:0007669"/>
    <property type="project" value="TreeGrafter"/>
</dbReference>
<organism evidence="9 10">
    <name type="scientific">Desulfurispira natronophila</name>
    <dbReference type="NCBI Taxonomy" id="682562"/>
    <lineage>
        <taxon>Bacteria</taxon>
        <taxon>Pseudomonadati</taxon>
        <taxon>Chrysiogenota</taxon>
        <taxon>Chrysiogenia</taxon>
        <taxon>Chrysiogenales</taxon>
        <taxon>Chrysiogenaceae</taxon>
        <taxon>Desulfurispira</taxon>
    </lineage>
</organism>
<feature type="binding site" evidence="7">
    <location>
        <position position="8"/>
    </location>
    <ligand>
        <name>a divalent metal cation</name>
        <dbReference type="ChEBI" id="CHEBI:60240"/>
    </ligand>
</feature>
<keyword evidence="10" id="KW-1185">Reference proteome</keyword>
<comment type="cofactor">
    <cofactor evidence="7">
        <name>a divalent metal cation</name>
        <dbReference type="ChEBI" id="CHEBI:60240"/>
    </cofactor>
    <text evidence="7">Binds 1 divalent metal cation per subunit.</text>
</comment>
<dbReference type="InterPro" id="IPR036523">
    <property type="entry name" value="SurE-like_sf"/>
</dbReference>
<evidence type="ECO:0000256" key="2">
    <source>
        <dbReference type="ARBA" id="ARBA00011062"/>
    </source>
</evidence>
<evidence type="ECO:0000313" key="10">
    <source>
        <dbReference type="Proteomes" id="UP000528322"/>
    </source>
</evidence>
<feature type="binding site" evidence="7">
    <location>
        <position position="94"/>
    </location>
    <ligand>
        <name>a divalent metal cation</name>
        <dbReference type="ChEBI" id="CHEBI:60240"/>
    </ligand>
</feature>
<evidence type="ECO:0000256" key="5">
    <source>
        <dbReference type="ARBA" id="ARBA00022741"/>
    </source>
</evidence>
<keyword evidence="6 7" id="KW-0378">Hydrolase</keyword>
<dbReference type="EC" id="3.1.3.5" evidence="7"/>
<dbReference type="RefSeq" id="WP_183728536.1">
    <property type="nucleotide sequence ID" value="NZ_JACHID010000001.1"/>
</dbReference>
<dbReference type="HAMAP" id="MF_00060">
    <property type="entry name" value="SurE"/>
    <property type="match status" value="1"/>
</dbReference>
<comment type="similarity">
    <text evidence="2 7">Belongs to the SurE nucleotidase family.</text>
</comment>
<dbReference type="PANTHER" id="PTHR30457">
    <property type="entry name" value="5'-NUCLEOTIDASE SURE"/>
    <property type="match status" value="1"/>
</dbReference>
<comment type="subcellular location">
    <subcellularLocation>
        <location evidence="7">Cytoplasm</location>
    </subcellularLocation>
</comment>
<feature type="binding site" evidence="7">
    <location>
        <position position="39"/>
    </location>
    <ligand>
        <name>a divalent metal cation</name>
        <dbReference type="ChEBI" id="CHEBI:60240"/>
    </ligand>
</feature>
<keyword evidence="3 7" id="KW-0963">Cytoplasm</keyword>
<name>A0A7W7Y2J0_9BACT</name>
<evidence type="ECO:0000313" key="9">
    <source>
        <dbReference type="EMBL" id="MBB5020901.1"/>
    </source>
</evidence>
<protein>
    <recommendedName>
        <fullName evidence="7">5'-nucleotidase SurE</fullName>
        <ecNumber evidence="7">3.1.3.5</ecNumber>
    </recommendedName>
    <alternativeName>
        <fullName evidence="7">Nucleoside 5'-monophosphate phosphohydrolase</fullName>
    </alternativeName>
</protein>
<dbReference type="PANTHER" id="PTHR30457:SF12">
    <property type="entry name" value="5'_3'-NUCLEOTIDASE SURE"/>
    <property type="match status" value="1"/>
</dbReference>
<dbReference type="EMBL" id="JACHID010000001">
    <property type="protein sequence ID" value="MBB5020901.1"/>
    <property type="molecule type" value="Genomic_DNA"/>
</dbReference>